<dbReference type="PROSITE" id="PS50077">
    <property type="entry name" value="HEAT_REPEAT"/>
    <property type="match status" value="1"/>
</dbReference>
<proteinExistence type="predicted"/>
<reference evidence="1" key="2">
    <citation type="submission" date="2020-09" db="EMBL/GenBank/DDBJ databases">
        <authorList>
            <person name="Sun Q."/>
            <person name="Zhou Y."/>
        </authorList>
    </citation>
    <scope>NUCLEOTIDE SEQUENCE</scope>
    <source>
        <strain evidence="1">CGMCC 1.12698</strain>
    </source>
</reference>
<protein>
    <recommendedName>
        <fullName evidence="3">DNA alkylation repair protein</fullName>
    </recommendedName>
</protein>
<evidence type="ECO:0008006" key="3">
    <source>
        <dbReference type="Google" id="ProtNLM"/>
    </source>
</evidence>
<dbReference type="AlphaFoldDB" id="A0A917ELW4"/>
<evidence type="ECO:0000313" key="2">
    <source>
        <dbReference type="Proteomes" id="UP000605259"/>
    </source>
</evidence>
<evidence type="ECO:0000313" key="1">
    <source>
        <dbReference type="EMBL" id="GGE54939.1"/>
    </source>
</evidence>
<reference evidence="1" key="1">
    <citation type="journal article" date="2014" name="Int. J. Syst. Evol. Microbiol.">
        <title>Complete genome sequence of Corynebacterium casei LMG S-19264T (=DSM 44701T), isolated from a smear-ripened cheese.</title>
        <authorList>
            <consortium name="US DOE Joint Genome Institute (JGI-PGF)"/>
            <person name="Walter F."/>
            <person name="Albersmeier A."/>
            <person name="Kalinowski J."/>
            <person name="Ruckert C."/>
        </authorList>
    </citation>
    <scope>NUCLEOTIDE SEQUENCE</scope>
    <source>
        <strain evidence="1">CGMCC 1.12698</strain>
    </source>
</reference>
<dbReference type="InterPro" id="IPR016024">
    <property type="entry name" value="ARM-type_fold"/>
</dbReference>
<dbReference type="Gene3D" id="1.25.40.290">
    <property type="entry name" value="ARM repeat domains"/>
    <property type="match status" value="1"/>
</dbReference>
<dbReference type="InterPro" id="IPR021133">
    <property type="entry name" value="HEAT_type_2"/>
</dbReference>
<accession>A0A917ELW4</accession>
<dbReference type="InterPro" id="IPR014825">
    <property type="entry name" value="DNA_alkylation"/>
</dbReference>
<sequence length="360" mass="41350">MAEALKDIYDVEFVGKLAKEIQCVYEEFDEKGFIQSIFVDDWEEKALKSRMRHITTCLHTFLPSDYEEAIGILKKVAPQLANDSLASIIFPDFVEVYGLDKWDVSIPALEWFTQYSTSEYGVRPFIQQDPERMVAQMLEWSEHPNHHVRRLASEGIRPRLPWGMALGEFKANPLPILPIVERLKEDESLYVRKSVANNLNDISKDHPELILNLAKEWLGKHPDTDWIVKHACRGLLKKGHPEALALFGFHGTLAVHVENFTVDKMTLSIGEKIAFSFHVKGEESTKVRIEYAVDFVKENGNRSRRVFKVSENILSAGDMLSYHKSHSFKDLTTRKHYNGMHTLSILINGEEKASLDFHLE</sequence>
<name>A0A917ELW4_9BACI</name>
<keyword evidence="2" id="KW-1185">Reference proteome</keyword>
<comment type="caution">
    <text evidence="1">The sequence shown here is derived from an EMBL/GenBank/DDBJ whole genome shotgun (WGS) entry which is preliminary data.</text>
</comment>
<organism evidence="1 2">
    <name type="scientific">Priestia taiwanensis</name>
    <dbReference type="NCBI Taxonomy" id="1347902"/>
    <lineage>
        <taxon>Bacteria</taxon>
        <taxon>Bacillati</taxon>
        <taxon>Bacillota</taxon>
        <taxon>Bacilli</taxon>
        <taxon>Bacillales</taxon>
        <taxon>Bacillaceae</taxon>
        <taxon>Priestia</taxon>
    </lineage>
</organism>
<dbReference type="SUPFAM" id="SSF48371">
    <property type="entry name" value="ARM repeat"/>
    <property type="match status" value="1"/>
</dbReference>
<dbReference type="Pfam" id="PF08713">
    <property type="entry name" value="DNA_alkylation"/>
    <property type="match status" value="1"/>
</dbReference>
<dbReference type="Proteomes" id="UP000605259">
    <property type="component" value="Unassembled WGS sequence"/>
</dbReference>
<gene>
    <name evidence="1" type="primary">yhaZ</name>
    <name evidence="1" type="ORF">GCM10007140_01560</name>
</gene>
<dbReference type="RefSeq" id="WP_188386561.1">
    <property type="nucleotide sequence ID" value="NZ_BMFK01000001.1"/>
</dbReference>
<dbReference type="EMBL" id="BMFK01000001">
    <property type="protein sequence ID" value="GGE54939.1"/>
    <property type="molecule type" value="Genomic_DNA"/>
</dbReference>